<evidence type="ECO:0000313" key="2">
    <source>
        <dbReference type="Proteomes" id="UP000578531"/>
    </source>
</evidence>
<dbReference type="RefSeq" id="XP_037168472.1">
    <property type="nucleotide sequence ID" value="XM_037304379.1"/>
</dbReference>
<accession>A0A8H6L887</accession>
<dbReference type="AlphaFoldDB" id="A0A8H6L887"/>
<keyword evidence="2" id="KW-1185">Reference proteome</keyword>
<reference evidence="1 2" key="1">
    <citation type="journal article" date="2020" name="Genomics">
        <title>Complete, high-quality genomes from long-read metagenomic sequencing of two wolf lichen thalli reveals enigmatic genome architecture.</title>
        <authorList>
            <person name="McKenzie S.K."/>
            <person name="Walston R.F."/>
            <person name="Allen J.L."/>
        </authorList>
    </citation>
    <scope>NUCLEOTIDE SEQUENCE [LARGE SCALE GENOMIC DNA]</scope>
    <source>
        <strain evidence="1">WasteWater2</strain>
    </source>
</reference>
<gene>
    <name evidence="1" type="ORF">HO173_002446</name>
</gene>
<protein>
    <submittedName>
        <fullName evidence="1">Uncharacterized protein</fullName>
    </submittedName>
</protein>
<dbReference type="Proteomes" id="UP000578531">
    <property type="component" value="Unassembled WGS sequence"/>
</dbReference>
<evidence type="ECO:0000313" key="1">
    <source>
        <dbReference type="EMBL" id="KAF6239185.1"/>
    </source>
</evidence>
<proteinExistence type="predicted"/>
<comment type="caution">
    <text evidence="1">The sequence shown here is derived from an EMBL/GenBank/DDBJ whole genome shotgun (WGS) entry which is preliminary data.</text>
</comment>
<dbReference type="GeneID" id="59284119"/>
<dbReference type="EMBL" id="JACCJC010000006">
    <property type="protein sequence ID" value="KAF6239185.1"/>
    <property type="molecule type" value="Genomic_DNA"/>
</dbReference>
<name>A0A8H6L887_9LECA</name>
<sequence>MLCSPSEFMICKSKPITEMIPELMNETVAALSVLGGILCLISWPTNTAPAPAWPEQFPDISTSDEEIVGRVSATDLC</sequence>
<organism evidence="1 2">
    <name type="scientific">Letharia columbiana</name>
    <dbReference type="NCBI Taxonomy" id="112416"/>
    <lineage>
        <taxon>Eukaryota</taxon>
        <taxon>Fungi</taxon>
        <taxon>Dikarya</taxon>
        <taxon>Ascomycota</taxon>
        <taxon>Pezizomycotina</taxon>
        <taxon>Lecanoromycetes</taxon>
        <taxon>OSLEUM clade</taxon>
        <taxon>Lecanoromycetidae</taxon>
        <taxon>Lecanorales</taxon>
        <taxon>Lecanorineae</taxon>
        <taxon>Parmeliaceae</taxon>
        <taxon>Letharia</taxon>
    </lineage>
</organism>